<accession>A0A1R4JT57</accession>
<evidence type="ECO:0000259" key="10">
    <source>
        <dbReference type="Pfam" id="PF01467"/>
    </source>
</evidence>
<evidence type="ECO:0000313" key="12">
    <source>
        <dbReference type="Proteomes" id="UP000195611"/>
    </source>
</evidence>
<comment type="cofactor">
    <cofactor evidence="9">
        <name>Mg(2+)</name>
        <dbReference type="ChEBI" id="CHEBI:18420"/>
    </cofactor>
</comment>
<dbReference type="InterPro" id="IPR014729">
    <property type="entry name" value="Rossmann-like_a/b/a_fold"/>
</dbReference>
<feature type="binding site" evidence="9">
    <location>
        <begin position="127"/>
        <end position="133"/>
    </location>
    <ligand>
        <name>ATP</name>
        <dbReference type="ChEBI" id="CHEBI:30616"/>
    </ligand>
</feature>
<feature type="binding site" evidence="9">
    <location>
        <position position="10"/>
    </location>
    <ligand>
        <name>substrate</name>
    </ligand>
</feature>
<feature type="binding site" evidence="9">
    <location>
        <begin position="10"/>
        <end position="11"/>
    </location>
    <ligand>
        <name>ATP</name>
        <dbReference type="ChEBI" id="CHEBI:30616"/>
    </ligand>
</feature>
<feature type="binding site" evidence="9">
    <location>
        <begin position="92"/>
        <end position="94"/>
    </location>
    <ligand>
        <name>ATP</name>
        <dbReference type="ChEBI" id="CHEBI:30616"/>
    </ligand>
</feature>
<reference evidence="11 12" key="1">
    <citation type="submission" date="2017-02" db="EMBL/GenBank/DDBJ databases">
        <authorList>
            <person name="Peterson S.W."/>
        </authorList>
    </citation>
    <scope>NUCLEOTIDE SEQUENCE [LARGE SCALE GENOMIC DNA]</scope>
    <source>
        <strain evidence="11 12">42ea</strain>
    </source>
</reference>
<evidence type="ECO:0000256" key="9">
    <source>
        <dbReference type="HAMAP-Rule" id="MF_00151"/>
    </source>
</evidence>
<dbReference type="InterPro" id="IPR004821">
    <property type="entry name" value="Cyt_trans-like"/>
</dbReference>
<dbReference type="PANTHER" id="PTHR21342">
    <property type="entry name" value="PHOSPHOPANTETHEINE ADENYLYLTRANSFERASE"/>
    <property type="match status" value="1"/>
</dbReference>
<feature type="site" description="Transition state stabilizer" evidence="9">
    <location>
        <position position="18"/>
    </location>
</feature>
<dbReference type="GO" id="GO:0015937">
    <property type="term" value="P:coenzyme A biosynthetic process"/>
    <property type="evidence" value="ECO:0007669"/>
    <property type="project" value="UniProtKB-UniRule"/>
</dbReference>
<dbReference type="PRINTS" id="PR01020">
    <property type="entry name" value="LPSBIOSNTHSS"/>
</dbReference>
<dbReference type="EC" id="2.7.7.3" evidence="9"/>
<feature type="binding site" evidence="9">
    <location>
        <position position="102"/>
    </location>
    <ligand>
        <name>ATP</name>
        <dbReference type="ChEBI" id="CHEBI:30616"/>
    </ligand>
</feature>
<proteinExistence type="inferred from homology"/>
<dbReference type="Gene3D" id="3.40.50.620">
    <property type="entry name" value="HUPs"/>
    <property type="match status" value="1"/>
</dbReference>
<feature type="binding site" evidence="9">
    <location>
        <position position="42"/>
    </location>
    <ligand>
        <name>substrate</name>
    </ligand>
</feature>
<dbReference type="HAMAP" id="MF_00151">
    <property type="entry name" value="PPAT_bact"/>
    <property type="match status" value="1"/>
</dbReference>
<dbReference type="InterPro" id="IPR001980">
    <property type="entry name" value="PPAT"/>
</dbReference>
<evidence type="ECO:0000256" key="1">
    <source>
        <dbReference type="ARBA" id="ARBA00022490"/>
    </source>
</evidence>
<dbReference type="SUPFAM" id="SSF52374">
    <property type="entry name" value="Nucleotidylyl transferase"/>
    <property type="match status" value="1"/>
</dbReference>
<dbReference type="GO" id="GO:0005524">
    <property type="term" value="F:ATP binding"/>
    <property type="evidence" value="ECO:0007669"/>
    <property type="project" value="UniProtKB-KW"/>
</dbReference>
<evidence type="ECO:0000256" key="3">
    <source>
        <dbReference type="ARBA" id="ARBA00022695"/>
    </source>
</evidence>
<keyword evidence="6 9" id="KW-0460">Magnesium</keyword>
<keyword evidence="2 9" id="KW-0808">Transferase</keyword>
<dbReference type="NCBIfam" id="TIGR00125">
    <property type="entry name" value="cyt_tran_rel"/>
    <property type="match status" value="1"/>
</dbReference>
<dbReference type="GO" id="GO:0005737">
    <property type="term" value="C:cytoplasm"/>
    <property type="evidence" value="ECO:0007669"/>
    <property type="project" value="UniProtKB-SubCell"/>
</dbReference>
<evidence type="ECO:0000256" key="7">
    <source>
        <dbReference type="ARBA" id="ARBA00022993"/>
    </source>
</evidence>
<comment type="function">
    <text evidence="9">Reversibly transfers an adenylyl group from ATP to 4'-phosphopantetheine, yielding dephospho-CoA (dPCoA) and pyrophosphate.</text>
</comment>
<evidence type="ECO:0000256" key="6">
    <source>
        <dbReference type="ARBA" id="ARBA00022842"/>
    </source>
</evidence>
<comment type="similarity">
    <text evidence="9">Belongs to the bacterial CoaD family.</text>
</comment>
<dbReference type="GO" id="GO:0004595">
    <property type="term" value="F:pantetheine-phosphate adenylyltransferase activity"/>
    <property type="evidence" value="ECO:0007669"/>
    <property type="project" value="UniProtKB-UniRule"/>
</dbReference>
<keyword evidence="7 9" id="KW-0173">Coenzyme A biosynthesis</keyword>
<keyword evidence="4 9" id="KW-0547">Nucleotide-binding</keyword>
<evidence type="ECO:0000256" key="5">
    <source>
        <dbReference type="ARBA" id="ARBA00022840"/>
    </source>
</evidence>
<dbReference type="PANTHER" id="PTHR21342:SF1">
    <property type="entry name" value="PHOSPHOPANTETHEINE ADENYLYLTRANSFERASE"/>
    <property type="match status" value="1"/>
</dbReference>
<keyword evidence="5 9" id="KW-0067">ATP-binding</keyword>
<organism evidence="11 12">
    <name type="scientific">Marinilactibacillus psychrotolerans 42ea</name>
    <dbReference type="NCBI Taxonomy" id="1255609"/>
    <lineage>
        <taxon>Bacteria</taxon>
        <taxon>Bacillati</taxon>
        <taxon>Bacillota</taxon>
        <taxon>Bacilli</taxon>
        <taxon>Lactobacillales</taxon>
        <taxon>Carnobacteriaceae</taxon>
        <taxon>Marinilactibacillus</taxon>
    </lineage>
</organism>
<evidence type="ECO:0000256" key="4">
    <source>
        <dbReference type="ARBA" id="ARBA00022741"/>
    </source>
</evidence>
<dbReference type="GeneID" id="96910500"/>
<dbReference type="NCBIfam" id="TIGR01510">
    <property type="entry name" value="coaD_prev_kdtB"/>
    <property type="match status" value="1"/>
</dbReference>
<evidence type="ECO:0000313" key="11">
    <source>
        <dbReference type="EMBL" id="SJN35451.1"/>
    </source>
</evidence>
<name>A0A1R4JT57_9LACT</name>
<dbReference type="UniPathway" id="UPA00241">
    <property type="reaction ID" value="UER00355"/>
</dbReference>
<sequence>MKRKAVYAGSFDPFTFGHLNITLRASELFDEVIIVVSDNISKKSLFSMGHKVDMITQVINNTEKKNIKVIKHNGGLTVNLAKKLNANAMIRGIRSVKDMEYEMDIAAMNKIQAPDVETIFLMADEKYRFISSSLIKEVVKFEGDVKELVPADILYEMKKIYEK</sequence>
<protein>
    <recommendedName>
        <fullName evidence="9">Phosphopantetheine adenylyltransferase</fullName>
        <ecNumber evidence="9">2.7.7.3</ecNumber>
    </recommendedName>
    <alternativeName>
        <fullName evidence="9">Dephospho-CoA pyrophosphorylase</fullName>
    </alternativeName>
    <alternativeName>
        <fullName evidence="9">Pantetheine-phosphate adenylyltransferase</fullName>
        <shortName evidence="9">PPAT</shortName>
    </alternativeName>
</protein>
<dbReference type="CDD" id="cd02163">
    <property type="entry name" value="PPAT"/>
    <property type="match status" value="1"/>
</dbReference>
<keyword evidence="3 9" id="KW-0548">Nucleotidyltransferase</keyword>
<dbReference type="EMBL" id="FUKW01000092">
    <property type="protein sequence ID" value="SJN35451.1"/>
    <property type="molecule type" value="Genomic_DNA"/>
</dbReference>
<comment type="subunit">
    <text evidence="9">Homohexamer.</text>
</comment>
<dbReference type="Proteomes" id="UP000195611">
    <property type="component" value="Unassembled WGS sequence"/>
</dbReference>
<comment type="catalytic activity">
    <reaction evidence="8 9">
        <text>(R)-4'-phosphopantetheine + ATP + H(+) = 3'-dephospho-CoA + diphosphate</text>
        <dbReference type="Rhea" id="RHEA:19801"/>
        <dbReference type="ChEBI" id="CHEBI:15378"/>
        <dbReference type="ChEBI" id="CHEBI:30616"/>
        <dbReference type="ChEBI" id="CHEBI:33019"/>
        <dbReference type="ChEBI" id="CHEBI:57328"/>
        <dbReference type="ChEBI" id="CHEBI:61723"/>
        <dbReference type="EC" id="2.7.7.3"/>
    </reaction>
</comment>
<keyword evidence="1 9" id="KW-0963">Cytoplasm</keyword>
<dbReference type="Pfam" id="PF01467">
    <property type="entry name" value="CTP_transf_like"/>
    <property type="match status" value="1"/>
</dbReference>
<dbReference type="RefSeq" id="WP_087058634.1">
    <property type="nucleotide sequence ID" value="NZ_FUKW01000092.1"/>
</dbReference>
<comment type="pathway">
    <text evidence="9">Cofactor biosynthesis; coenzyme A biosynthesis; CoA from (R)-pantothenate: step 4/5.</text>
</comment>
<feature type="binding site" evidence="9">
    <location>
        <position position="18"/>
    </location>
    <ligand>
        <name>ATP</name>
        <dbReference type="ChEBI" id="CHEBI:30616"/>
    </ligand>
</feature>
<feature type="binding site" evidence="9">
    <location>
        <position position="77"/>
    </location>
    <ligand>
        <name>substrate</name>
    </ligand>
</feature>
<comment type="subcellular location">
    <subcellularLocation>
        <location evidence="9">Cytoplasm</location>
    </subcellularLocation>
</comment>
<evidence type="ECO:0000256" key="8">
    <source>
        <dbReference type="ARBA" id="ARBA00029346"/>
    </source>
</evidence>
<feature type="binding site" evidence="9">
    <location>
        <position position="91"/>
    </location>
    <ligand>
        <name>substrate</name>
    </ligand>
</feature>
<evidence type="ECO:0000256" key="2">
    <source>
        <dbReference type="ARBA" id="ARBA00022679"/>
    </source>
</evidence>
<dbReference type="AlphaFoldDB" id="A0A1R4JT57"/>
<gene>
    <name evidence="9" type="primary">coaD</name>
    <name evidence="11" type="ORF">FM115_06865</name>
</gene>
<feature type="domain" description="Cytidyltransferase-like" evidence="10">
    <location>
        <begin position="6"/>
        <end position="137"/>
    </location>
</feature>